<evidence type="ECO:0000313" key="3">
    <source>
        <dbReference type="EMBL" id="RHA17977.1"/>
    </source>
</evidence>
<dbReference type="Proteomes" id="UP000284779">
    <property type="component" value="Unassembled WGS sequence"/>
</dbReference>
<dbReference type="Pfam" id="PF00155">
    <property type="entry name" value="Aminotran_1_2"/>
    <property type="match status" value="1"/>
</dbReference>
<dbReference type="InterPro" id="IPR015421">
    <property type="entry name" value="PyrdxlP-dep_Trfase_major"/>
</dbReference>
<dbReference type="InterPro" id="IPR004839">
    <property type="entry name" value="Aminotransferase_I/II_large"/>
</dbReference>
<accession>A0A413R7D8</accession>
<dbReference type="InterPro" id="IPR015422">
    <property type="entry name" value="PyrdxlP-dep_Trfase_small"/>
</dbReference>
<dbReference type="PANTHER" id="PTHR42691:SF1">
    <property type="entry name" value="ASPARTATE AMINOTRANSFERASE YHDR-RELATED"/>
    <property type="match status" value="1"/>
</dbReference>
<dbReference type="Gene3D" id="3.40.640.10">
    <property type="entry name" value="Type I PLP-dependent aspartate aminotransferase-like (Major domain)"/>
    <property type="match status" value="1"/>
</dbReference>
<dbReference type="InterPro" id="IPR004838">
    <property type="entry name" value="NHTrfase_class1_PyrdxlP-BS"/>
</dbReference>
<organism evidence="3 4">
    <name type="scientific">Eubacterium ventriosum</name>
    <dbReference type="NCBI Taxonomy" id="39496"/>
    <lineage>
        <taxon>Bacteria</taxon>
        <taxon>Bacillati</taxon>
        <taxon>Bacillota</taxon>
        <taxon>Clostridia</taxon>
        <taxon>Eubacteriales</taxon>
        <taxon>Eubacteriaceae</taxon>
        <taxon>Eubacterium</taxon>
    </lineage>
</organism>
<keyword evidence="1 3" id="KW-0808">Transferase</keyword>
<dbReference type="AlphaFoldDB" id="A0A413R7D8"/>
<evidence type="ECO:0000259" key="2">
    <source>
        <dbReference type="Pfam" id="PF00155"/>
    </source>
</evidence>
<evidence type="ECO:0000313" key="4">
    <source>
        <dbReference type="Proteomes" id="UP000284779"/>
    </source>
</evidence>
<comment type="cofactor">
    <cofactor evidence="1">
        <name>pyridoxal 5'-phosphate</name>
        <dbReference type="ChEBI" id="CHEBI:597326"/>
    </cofactor>
</comment>
<proteinExistence type="inferred from homology"/>
<protein>
    <recommendedName>
        <fullName evidence="1">Aminotransferase</fullName>
        <ecNumber evidence="1">2.6.1.-</ecNumber>
    </recommendedName>
</protein>
<dbReference type="EC" id="2.6.1.-" evidence="1"/>
<comment type="caution">
    <text evidence="3">The sequence shown here is derived from an EMBL/GenBank/DDBJ whole genome shotgun (WGS) entry which is preliminary data.</text>
</comment>
<dbReference type="NCBIfam" id="NF005305">
    <property type="entry name" value="PRK06836.1"/>
    <property type="match status" value="1"/>
</dbReference>
<sequence>MMYSESLVKLGKVRSEIREIFEYGNKRKAEIGAENVFDFSIGNPSVPAPKIVDDTIKDLVDNFDSVALHGYTSAQGDAHVRQSISDYINGRFGTKLTANHIYMTCGAASSLTIVLNAIMLPGEECIAFTPYFPEYGVFIERTGAKLVAVQSEDKTFQIDMEKFEAAINEKTKAVIINSPNNPSGVVYTKETIEKMCDLLRKKEKEYGHSIFVITDEPYRELVYDDIEVPYIINYYHNTFVCYSYSKALSLPGERIGYIAVSPDMDDEEDAYAAVCGAGRALGYVCASSMYQRVIEKCLDATSDISIYKTNRDLLYNSLTDMGYQCVYPDGAFYLFVKAMCDDSHEFCEKAKEHELLLVPADSFGTPGYIRVSYCVQTKQIEDALPAFKKLAEEYK</sequence>
<evidence type="ECO:0000256" key="1">
    <source>
        <dbReference type="RuleBase" id="RU000481"/>
    </source>
</evidence>
<dbReference type="PROSITE" id="PS00105">
    <property type="entry name" value="AA_TRANSFER_CLASS_1"/>
    <property type="match status" value="1"/>
</dbReference>
<reference evidence="3 4" key="1">
    <citation type="submission" date="2018-08" db="EMBL/GenBank/DDBJ databases">
        <title>A genome reference for cultivated species of the human gut microbiota.</title>
        <authorList>
            <person name="Zou Y."/>
            <person name="Xue W."/>
            <person name="Luo G."/>
        </authorList>
    </citation>
    <scope>NUCLEOTIDE SEQUENCE [LARGE SCALE GENOMIC DNA]</scope>
    <source>
        <strain evidence="3 4">AM44-11BH</strain>
    </source>
</reference>
<dbReference type="CDD" id="cd00609">
    <property type="entry name" value="AAT_like"/>
    <property type="match status" value="1"/>
</dbReference>
<dbReference type="PANTHER" id="PTHR42691">
    <property type="entry name" value="ASPARTATE AMINOTRANSFERASE YHDR-RELATED"/>
    <property type="match status" value="1"/>
</dbReference>
<dbReference type="GO" id="GO:0030170">
    <property type="term" value="F:pyridoxal phosphate binding"/>
    <property type="evidence" value="ECO:0007669"/>
    <property type="project" value="InterPro"/>
</dbReference>
<keyword evidence="1 3" id="KW-0032">Aminotransferase</keyword>
<dbReference type="GO" id="GO:0008483">
    <property type="term" value="F:transaminase activity"/>
    <property type="evidence" value="ECO:0007669"/>
    <property type="project" value="UniProtKB-KW"/>
</dbReference>
<comment type="similarity">
    <text evidence="1">Belongs to the class-I pyridoxal-phosphate-dependent aminotransferase family.</text>
</comment>
<keyword evidence="4" id="KW-1185">Reference proteome</keyword>
<gene>
    <name evidence="3" type="ORF">DW944_07865</name>
</gene>
<dbReference type="Gene3D" id="3.90.1150.10">
    <property type="entry name" value="Aspartate Aminotransferase, domain 1"/>
    <property type="match status" value="1"/>
</dbReference>
<dbReference type="InterPro" id="IPR015424">
    <property type="entry name" value="PyrdxlP-dep_Trfase"/>
</dbReference>
<name>A0A413R7D8_9FIRM</name>
<feature type="domain" description="Aminotransferase class I/classII large" evidence="2">
    <location>
        <begin position="35"/>
        <end position="384"/>
    </location>
</feature>
<dbReference type="SUPFAM" id="SSF53383">
    <property type="entry name" value="PLP-dependent transferases"/>
    <property type="match status" value="1"/>
</dbReference>
<dbReference type="EMBL" id="QSFD01000007">
    <property type="protein sequence ID" value="RHA17977.1"/>
    <property type="molecule type" value="Genomic_DNA"/>
</dbReference>